<dbReference type="RefSeq" id="WP_185384088.1">
    <property type="nucleotide sequence ID" value="NZ_JAARRG010000012.1"/>
</dbReference>
<gene>
    <name evidence="1" type="ORF">HB897_13040</name>
</gene>
<accession>A0A7X0X3Z7</accession>
<dbReference type="EMBL" id="JAARRG010000012">
    <property type="protein sequence ID" value="MBC1487155.1"/>
    <property type="molecule type" value="Genomic_DNA"/>
</dbReference>
<sequence length="117" mass="13727">MKKLFDETNGFEQRYFRTIWYGYITNDFDLTLTEELKQMIQADLAIETENPITATHWVFYSETQADDAIGDKVRSSIMIRHRDNEFTVNYNVSDFQFVTAFDLAAAFKEQLETSLNS</sequence>
<protein>
    <submittedName>
        <fullName evidence="1">Uncharacterized protein</fullName>
    </submittedName>
</protein>
<reference evidence="1 2" key="1">
    <citation type="submission" date="2020-03" db="EMBL/GenBank/DDBJ databases">
        <title>Soil Listeria distribution.</title>
        <authorList>
            <person name="Liao J."/>
            <person name="Wiedmann M."/>
        </authorList>
    </citation>
    <scope>NUCLEOTIDE SEQUENCE [LARGE SCALE GENOMIC DNA]</scope>
    <source>
        <strain evidence="1 2">FSL L7-1560</strain>
    </source>
</reference>
<evidence type="ECO:0000313" key="1">
    <source>
        <dbReference type="EMBL" id="MBC1487155.1"/>
    </source>
</evidence>
<dbReference type="AlphaFoldDB" id="A0A7X0X3Z7"/>
<evidence type="ECO:0000313" key="2">
    <source>
        <dbReference type="Proteomes" id="UP000523362"/>
    </source>
</evidence>
<dbReference type="Proteomes" id="UP000523362">
    <property type="component" value="Unassembled WGS sequence"/>
</dbReference>
<organism evidence="1 2">
    <name type="scientific">Listeria seeligeri</name>
    <dbReference type="NCBI Taxonomy" id="1640"/>
    <lineage>
        <taxon>Bacteria</taxon>
        <taxon>Bacillati</taxon>
        <taxon>Bacillota</taxon>
        <taxon>Bacilli</taxon>
        <taxon>Bacillales</taxon>
        <taxon>Listeriaceae</taxon>
        <taxon>Listeria</taxon>
    </lineage>
</organism>
<name>A0A7X0X3Z7_LISSE</name>
<comment type="caution">
    <text evidence="1">The sequence shown here is derived from an EMBL/GenBank/DDBJ whole genome shotgun (WGS) entry which is preliminary data.</text>
</comment>
<proteinExistence type="predicted"/>